<reference evidence="1 2" key="1">
    <citation type="submission" date="2010-12" db="EMBL/GenBank/DDBJ databases">
        <title>Whole genome sequence of Acidiphilium multivorum AIU301.</title>
        <authorList>
            <person name="Narita-Yamada S."/>
            <person name="Nakamura S."/>
            <person name="Ito N."/>
            <person name="Takarada H."/>
            <person name="Katano Y."/>
            <person name="Nakazawa H."/>
            <person name="Hosoyama A."/>
            <person name="Yamada R."/>
            <person name="Fujita N."/>
        </authorList>
    </citation>
    <scope>NUCLEOTIDE SEQUENCE [LARGE SCALE GENOMIC DNA]</scope>
    <source>
        <strain evidence="2">DSM 11245 / JCM 8867 / AIU301</strain>
        <plasmid evidence="1 2">pACMV1</plasmid>
    </source>
</reference>
<dbReference type="Proteomes" id="UP000007100">
    <property type="component" value="Plasmid pACMV1"/>
</dbReference>
<sequence length="234" mass="24704">MVIIFANKHGNYDFIVQTSIAFALAKLNFSEPLDESVVAFSPGLNMHDAEKIALVGHGSPGSIEGVSAESIGNAMADPVRGVGRNLRRLIVTSCYAGVRPDPSRPTSTVEVLASKLRGRGLGGLEIVGYNGPSIKNAELGFFASVVNDPTPGAAVDSPQLDKAFAQSNTSIMNTKKDTGDLSLLKVNQTTNIGNLGKKAAVSSKSFYANFIEELSRQQLLLQGDDVARVAVVLD</sequence>
<protein>
    <submittedName>
        <fullName evidence="1">Uncharacterized protein</fullName>
    </submittedName>
</protein>
<proteinExistence type="predicted"/>
<dbReference type="KEGG" id="amv:ACMV_P1_02010"/>
<keyword evidence="1" id="KW-0614">Plasmid</keyword>
<organism evidence="1 2">
    <name type="scientific">Acidiphilium multivorum (strain DSM 11245 / JCM 8867 / NBRC 100883 / AIU 301)</name>
    <dbReference type="NCBI Taxonomy" id="926570"/>
    <lineage>
        <taxon>Bacteria</taxon>
        <taxon>Pseudomonadati</taxon>
        <taxon>Pseudomonadota</taxon>
        <taxon>Alphaproteobacteria</taxon>
        <taxon>Acetobacterales</taxon>
        <taxon>Acidocellaceae</taxon>
        <taxon>Acidiphilium</taxon>
    </lineage>
</organism>
<evidence type="ECO:0000313" key="1">
    <source>
        <dbReference type="EMBL" id="BAJ82997.1"/>
    </source>
</evidence>
<gene>
    <name evidence="1" type="ordered locus">ACMV_P1_02010</name>
</gene>
<name>F0J7D0_ACIMA</name>
<dbReference type="RefSeq" id="WP_013635012.1">
    <property type="nucleotide sequence ID" value="NC_015178.1"/>
</dbReference>
<accession>F0J7D0</accession>
<dbReference type="HOGENOM" id="CLU_1182955_0_0_5"/>
<evidence type="ECO:0000313" key="2">
    <source>
        <dbReference type="Proteomes" id="UP000007100"/>
    </source>
</evidence>
<dbReference type="EMBL" id="AP012036">
    <property type="protein sequence ID" value="BAJ82997.1"/>
    <property type="molecule type" value="Genomic_DNA"/>
</dbReference>
<keyword evidence="2" id="KW-1185">Reference proteome</keyword>
<geneLocation type="plasmid" evidence="1 2">
    <name>pACMV1</name>
</geneLocation>
<dbReference type="AlphaFoldDB" id="F0J7D0"/>